<evidence type="ECO:0000256" key="1">
    <source>
        <dbReference type="SAM" id="SignalP"/>
    </source>
</evidence>
<organism evidence="3 4">
    <name type="scientific">Candidatus Cryptobacteroides excrementipullorum</name>
    <dbReference type="NCBI Taxonomy" id="2840761"/>
    <lineage>
        <taxon>Bacteria</taxon>
        <taxon>Pseudomonadati</taxon>
        <taxon>Bacteroidota</taxon>
        <taxon>Bacteroidia</taxon>
        <taxon>Bacteroidales</taxon>
        <taxon>Candidatus Cryptobacteroides</taxon>
    </lineage>
</organism>
<comment type="caution">
    <text evidence="3">The sequence shown here is derived from an EMBL/GenBank/DDBJ whole genome shotgun (WGS) entry which is preliminary data.</text>
</comment>
<reference evidence="3" key="1">
    <citation type="submission" date="2020-10" db="EMBL/GenBank/DDBJ databases">
        <authorList>
            <person name="Gilroy R."/>
        </authorList>
    </citation>
    <scope>NUCLEOTIDE SEQUENCE</scope>
    <source>
        <strain evidence="3">2478</strain>
    </source>
</reference>
<dbReference type="CDD" id="cd04501">
    <property type="entry name" value="SGNH_hydrolase_like_4"/>
    <property type="match status" value="1"/>
</dbReference>
<accession>A0A9D9IUT2</accession>
<feature type="signal peptide" evidence="1">
    <location>
        <begin position="1"/>
        <end position="21"/>
    </location>
</feature>
<keyword evidence="3" id="KW-0378">Hydrolase</keyword>
<dbReference type="SUPFAM" id="SSF52266">
    <property type="entry name" value="SGNH hydrolase"/>
    <property type="match status" value="1"/>
</dbReference>
<dbReference type="InterPro" id="IPR051532">
    <property type="entry name" value="Ester_Hydrolysis_Enzymes"/>
</dbReference>
<dbReference type="InterPro" id="IPR036514">
    <property type="entry name" value="SGNH_hydro_sf"/>
</dbReference>
<feature type="chain" id="PRO_5038474179" evidence="1">
    <location>
        <begin position="22"/>
        <end position="223"/>
    </location>
</feature>
<evidence type="ECO:0000313" key="3">
    <source>
        <dbReference type="EMBL" id="MBO8479414.1"/>
    </source>
</evidence>
<proteinExistence type="predicted"/>
<reference evidence="3" key="2">
    <citation type="journal article" date="2021" name="PeerJ">
        <title>Extensive microbial diversity within the chicken gut microbiome revealed by metagenomics and culture.</title>
        <authorList>
            <person name="Gilroy R."/>
            <person name="Ravi A."/>
            <person name="Getino M."/>
            <person name="Pursley I."/>
            <person name="Horton D.L."/>
            <person name="Alikhan N.F."/>
            <person name="Baker D."/>
            <person name="Gharbi K."/>
            <person name="Hall N."/>
            <person name="Watson M."/>
            <person name="Adriaenssens E.M."/>
            <person name="Foster-Nyarko E."/>
            <person name="Jarju S."/>
            <person name="Secka A."/>
            <person name="Antonio M."/>
            <person name="Oren A."/>
            <person name="Chaudhuri R.R."/>
            <person name="La Ragione R."/>
            <person name="Hildebrand F."/>
            <person name="Pallen M.J."/>
        </authorList>
    </citation>
    <scope>NUCLEOTIDE SEQUENCE</scope>
    <source>
        <strain evidence="3">2478</strain>
    </source>
</reference>
<dbReference type="EMBL" id="JADILZ010000108">
    <property type="protein sequence ID" value="MBO8479414.1"/>
    <property type="molecule type" value="Genomic_DNA"/>
</dbReference>
<dbReference type="Gene3D" id="3.40.50.1110">
    <property type="entry name" value="SGNH hydrolase"/>
    <property type="match status" value="1"/>
</dbReference>
<keyword evidence="1" id="KW-0732">Signal</keyword>
<gene>
    <name evidence="3" type="ORF">IAB80_11105</name>
</gene>
<sequence length="223" mass="24527">MKAMYLISPALFLMAVAGAGAQDQMRDWAQFGRYAQANEETAVSPKAVFMGDSITDGWDDNDPGFFTDNGFACRGISGQTTSEMLVRFRQDVIDLHPRYVVILAGTNDIAMNNGYIALDNVMDNLISMCELAKANRIRPVLCSVTPSTGFGWRPEVKDAAEKITALNSMIRAYAESERIPYVDYHSALKDSRDGLPAGYSGDGVHPNAECYKVMEGIVLDYLK</sequence>
<evidence type="ECO:0000259" key="2">
    <source>
        <dbReference type="Pfam" id="PF13472"/>
    </source>
</evidence>
<dbReference type="InterPro" id="IPR013830">
    <property type="entry name" value="SGNH_hydro"/>
</dbReference>
<dbReference type="GO" id="GO:0004622">
    <property type="term" value="F:phosphatidylcholine lysophospholipase activity"/>
    <property type="evidence" value="ECO:0007669"/>
    <property type="project" value="TreeGrafter"/>
</dbReference>
<dbReference type="PANTHER" id="PTHR30383:SF5">
    <property type="entry name" value="SGNH HYDROLASE-TYPE ESTERASE DOMAIN-CONTAINING PROTEIN"/>
    <property type="match status" value="1"/>
</dbReference>
<evidence type="ECO:0000313" key="4">
    <source>
        <dbReference type="Proteomes" id="UP000823771"/>
    </source>
</evidence>
<feature type="domain" description="SGNH hydrolase-type esterase" evidence="2">
    <location>
        <begin position="49"/>
        <end position="212"/>
    </location>
</feature>
<name>A0A9D9IUT2_9BACT</name>
<dbReference type="AlphaFoldDB" id="A0A9D9IUT2"/>
<protein>
    <submittedName>
        <fullName evidence="3">SGNH/GDSL hydrolase family protein</fullName>
    </submittedName>
</protein>
<dbReference type="PANTHER" id="PTHR30383">
    <property type="entry name" value="THIOESTERASE 1/PROTEASE 1/LYSOPHOSPHOLIPASE L1"/>
    <property type="match status" value="1"/>
</dbReference>
<dbReference type="Proteomes" id="UP000823771">
    <property type="component" value="Unassembled WGS sequence"/>
</dbReference>
<dbReference type="Pfam" id="PF13472">
    <property type="entry name" value="Lipase_GDSL_2"/>
    <property type="match status" value="1"/>
</dbReference>